<evidence type="ECO:0000313" key="2">
    <source>
        <dbReference type="Proteomes" id="UP001501231"/>
    </source>
</evidence>
<reference evidence="1 2" key="1">
    <citation type="journal article" date="2019" name="Int. J. Syst. Evol. Microbiol.">
        <title>The Global Catalogue of Microorganisms (GCM) 10K type strain sequencing project: providing services to taxonomists for standard genome sequencing and annotation.</title>
        <authorList>
            <consortium name="The Broad Institute Genomics Platform"/>
            <consortium name="The Broad Institute Genome Sequencing Center for Infectious Disease"/>
            <person name="Wu L."/>
            <person name="Ma J."/>
        </authorList>
    </citation>
    <scope>NUCLEOTIDE SEQUENCE [LARGE SCALE GENOMIC DNA]</scope>
    <source>
        <strain evidence="1 2">JCM 3325</strain>
    </source>
</reference>
<name>A0ABN3KCN1_9ACTN</name>
<evidence type="ECO:0008006" key="3">
    <source>
        <dbReference type="Google" id="ProtNLM"/>
    </source>
</evidence>
<comment type="caution">
    <text evidence="1">The sequence shown here is derived from an EMBL/GenBank/DDBJ whole genome shotgun (WGS) entry which is preliminary data.</text>
</comment>
<dbReference type="Proteomes" id="UP001501231">
    <property type="component" value="Unassembled WGS sequence"/>
</dbReference>
<organism evidence="1 2">
    <name type="scientific">Actinomadura vinacea</name>
    <dbReference type="NCBI Taxonomy" id="115336"/>
    <lineage>
        <taxon>Bacteria</taxon>
        <taxon>Bacillati</taxon>
        <taxon>Actinomycetota</taxon>
        <taxon>Actinomycetes</taxon>
        <taxon>Streptosporangiales</taxon>
        <taxon>Thermomonosporaceae</taxon>
        <taxon>Actinomadura</taxon>
    </lineage>
</organism>
<gene>
    <name evidence="1" type="ORF">GCM10010191_88790</name>
</gene>
<keyword evidence="2" id="KW-1185">Reference proteome</keyword>
<sequence length="478" mass="53186">MSDQLGTSDIARLLGVSRPRVWQLRKDPTFPESAGRDEQGREYWYESQILRWAATTKRDLAARAPLLFRPASGQGAYYLGTSMVDGYVILNWDSELGRICFLYRPRGMEAGRIVHALNKLLPKTGADAMVGMDAGFHDAWGPELRAVDKAHPDRHYHPRWTDLAQLLGMPVPYWPSGLTIPREMARWRPGSPPLVLPPRHPALDTGPLLRLVSDSPDGSTVAAAALELARAIDAQAAMGARSDIDLLDEAHDREAITLAATLLQVEEAPDVEEYWLRDGWAQILKRTDRLAEDCVDLALRWNSGRYFPFSTPNHLDPERSAEAAEFISRLQPAERTAAAQVFDDWTTAGYWTDPATDLPVITTPEGEAWAATPQRLPAQSPLHTVILRDQQVWIRTSDGTLYLAPEDGDGLTWGYRGNGPTTLAMLLNRLLEDINAPAVRSLREEQPNPGLLRMAERVPQDEGGVFTRDQLISARNGN</sequence>
<dbReference type="RefSeq" id="WP_344597739.1">
    <property type="nucleotide sequence ID" value="NZ_BAAARW010000043.1"/>
</dbReference>
<proteinExistence type="predicted"/>
<evidence type="ECO:0000313" key="1">
    <source>
        <dbReference type="EMBL" id="GAA2455777.1"/>
    </source>
</evidence>
<protein>
    <recommendedName>
        <fullName evidence="3">DNA-binding protein</fullName>
    </recommendedName>
</protein>
<accession>A0ABN3KCN1</accession>
<dbReference type="EMBL" id="BAAARW010000043">
    <property type="protein sequence ID" value="GAA2455777.1"/>
    <property type="molecule type" value="Genomic_DNA"/>
</dbReference>